<feature type="region of interest" description="Disordered" evidence="1">
    <location>
        <begin position="56"/>
        <end position="77"/>
    </location>
</feature>
<evidence type="ECO:0000313" key="2">
    <source>
        <dbReference type="EMBL" id="KGQ09992.1"/>
    </source>
</evidence>
<comment type="caution">
    <text evidence="2">The sequence shown here is derived from an EMBL/GenBank/DDBJ whole genome shotgun (WGS) entry which is preliminary data.</text>
</comment>
<dbReference type="HOGENOM" id="CLU_1224565_0_0_1"/>
<dbReference type="Proteomes" id="UP000030106">
    <property type="component" value="Unassembled WGS sequence"/>
</dbReference>
<evidence type="ECO:0000313" key="3">
    <source>
        <dbReference type="Proteomes" id="UP000030106"/>
    </source>
</evidence>
<dbReference type="EMBL" id="ANFO01000378">
    <property type="protein sequence ID" value="KGQ09992.1"/>
    <property type="molecule type" value="Genomic_DNA"/>
</dbReference>
<reference evidence="2 3" key="1">
    <citation type="submission" date="2012-10" db="EMBL/GenBank/DDBJ databases">
        <title>Genome sequencing and analysis of entomopathogenic fungi Beauveria bassiana D1-5.</title>
        <authorList>
            <person name="Li Q."/>
            <person name="Wang L."/>
            <person name="Zhang Z."/>
            <person name="Wang Q."/>
            <person name="Ren J."/>
            <person name="Wang M."/>
            <person name="Xu W."/>
            <person name="Wang J."/>
            <person name="Lu Y."/>
            <person name="Du Q."/>
            <person name="Sun Z."/>
        </authorList>
    </citation>
    <scope>NUCLEOTIDE SEQUENCE [LARGE SCALE GENOMIC DNA]</scope>
    <source>
        <strain evidence="2 3">D1-5</strain>
    </source>
</reference>
<organism evidence="2 3">
    <name type="scientific">Beauveria bassiana D1-5</name>
    <dbReference type="NCBI Taxonomy" id="1245745"/>
    <lineage>
        <taxon>Eukaryota</taxon>
        <taxon>Fungi</taxon>
        <taxon>Dikarya</taxon>
        <taxon>Ascomycota</taxon>
        <taxon>Pezizomycotina</taxon>
        <taxon>Sordariomycetes</taxon>
        <taxon>Hypocreomycetidae</taxon>
        <taxon>Hypocreales</taxon>
        <taxon>Cordycipitaceae</taxon>
        <taxon>Beauveria</taxon>
    </lineage>
</organism>
<name>A0A0A2VUF2_BEABA</name>
<gene>
    <name evidence="2" type="ORF">BBAD15_g4675</name>
</gene>
<proteinExistence type="predicted"/>
<sequence>MSTKTTKLLLSRLNSGTDNDVGVAVNPLKRWGIRSPEASAPDPVIVAKRPEMIRRRTVHRPKSPRDEAFSKPYPSLSESTDTYVEAAETLVTVGAGKRSDKDEAKQFEKNSTVHQGVVHNARHADAATNTEDCSMAETLGTVLAIFYCLYYGLSGCLRALLAQVCMLLAGCWRGWRWVGDSSVKRGNANVQKRPSDAGNNDFDFVLRLKWSEGKLTVQSDEMRDDR</sequence>
<accession>A0A0A2VUF2</accession>
<dbReference type="AlphaFoldDB" id="A0A0A2VUF2"/>
<protein>
    <submittedName>
        <fullName evidence="2">Uncharacterized protein</fullName>
    </submittedName>
</protein>
<evidence type="ECO:0000256" key="1">
    <source>
        <dbReference type="SAM" id="MobiDB-lite"/>
    </source>
</evidence>